<gene>
    <name evidence="1" type="ORF">FAB82_17365</name>
</gene>
<keyword evidence="2" id="KW-1185">Reference proteome</keyword>
<organism evidence="1 2">
    <name type="scientific">Glycomyces buryatensis</name>
    <dbReference type="NCBI Taxonomy" id="2570927"/>
    <lineage>
        <taxon>Bacteria</taxon>
        <taxon>Bacillati</taxon>
        <taxon>Actinomycetota</taxon>
        <taxon>Actinomycetes</taxon>
        <taxon>Glycomycetales</taxon>
        <taxon>Glycomycetaceae</taxon>
        <taxon>Glycomyces</taxon>
    </lineage>
</organism>
<evidence type="ECO:0000313" key="2">
    <source>
        <dbReference type="Proteomes" id="UP000308760"/>
    </source>
</evidence>
<dbReference type="AlphaFoldDB" id="A0A4S8Q643"/>
<dbReference type="RefSeq" id="WP_136535805.1">
    <property type="nucleotide sequence ID" value="NZ_STGY01000065.1"/>
</dbReference>
<protein>
    <submittedName>
        <fullName evidence="1">Uncharacterized protein</fullName>
    </submittedName>
</protein>
<proteinExistence type="predicted"/>
<sequence>MGSPAQTTLNFPGASSAHFYLHWGSPHYQIPNMAAYVFETWSNGLDWSLDGYRSYVEALKIQDLPTEEGPARKDAHKWGVEHSYNYTFTEDGQVSFTYAHRPIGGDGYAPVDSGASRFDLYQAALKWRRELRANVYKRLLRHGLRSGIEDYDLDLIECEYRTASETRPGVAESTSAQAFHRGHECFTSGCAQPLTLDPAAQS</sequence>
<name>A0A4S8Q643_9ACTN</name>
<dbReference type="OrthoDB" id="5198378at2"/>
<reference evidence="1 2" key="2">
    <citation type="submission" date="2019-05" db="EMBL/GenBank/DDBJ databases">
        <title>Glycomyces buryatensis sp. nov.</title>
        <authorList>
            <person name="Nikitina E."/>
        </authorList>
    </citation>
    <scope>NUCLEOTIDE SEQUENCE [LARGE SCALE GENOMIC DNA]</scope>
    <source>
        <strain evidence="1 2">18</strain>
    </source>
</reference>
<dbReference type="Proteomes" id="UP000308760">
    <property type="component" value="Unassembled WGS sequence"/>
</dbReference>
<accession>A0A4S8Q643</accession>
<dbReference type="EMBL" id="STGY01000065">
    <property type="protein sequence ID" value="THV39638.1"/>
    <property type="molecule type" value="Genomic_DNA"/>
</dbReference>
<comment type="caution">
    <text evidence="1">The sequence shown here is derived from an EMBL/GenBank/DDBJ whole genome shotgun (WGS) entry which is preliminary data.</text>
</comment>
<evidence type="ECO:0000313" key="1">
    <source>
        <dbReference type="EMBL" id="THV39638.1"/>
    </source>
</evidence>
<reference evidence="2" key="1">
    <citation type="submission" date="2019-04" db="EMBL/GenBank/DDBJ databases">
        <title>Nocardioides xinjiangensis sp. nov.</title>
        <authorList>
            <person name="Liu S."/>
        </authorList>
    </citation>
    <scope>NUCLEOTIDE SEQUENCE [LARGE SCALE GENOMIC DNA]</scope>
    <source>
        <strain evidence="2">18</strain>
    </source>
</reference>